<dbReference type="eggNOG" id="COG1595">
    <property type="taxonomic scope" value="Bacteria"/>
</dbReference>
<dbReference type="Pfam" id="PF08281">
    <property type="entry name" value="Sigma70_r4_2"/>
    <property type="match status" value="1"/>
</dbReference>
<proteinExistence type="inferred from homology"/>
<keyword evidence="8" id="KW-1185">Reference proteome</keyword>
<evidence type="ECO:0000259" key="6">
    <source>
        <dbReference type="Pfam" id="PF08281"/>
    </source>
</evidence>
<evidence type="ECO:0000313" key="7">
    <source>
        <dbReference type="EMBL" id="EKF58985.1"/>
    </source>
</evidence>
<accession>K2Q1J0</accession>
<dbReference type="AlphaFoldDB" id="K2Q1J0"/>
<evidence type="ECO:0000256" key="4">
    <source>
        <dbReference type="ARBA" id="ARBA00023163"/>
    </source>
</evidence>
<reference evidence="7 8" key="1">
    <citation type="journal article" date="2012" name="J. Bacteriol.">
        <title>Draft Genome Sequence of Agrobacterium albertimagni Strain AOL15.</title>
        <authorList>
            <person name="Trimble W.L."/>
            <person name="Phung le T."/>
            <person name="Meyer F."/>
            <person name="Gilbert J.A."/>
            <person name="Silver S."/>
        </authorList>
    </citation>
    <scope>NUCLEOTIDE SEQUENCE [LARGE SCALE GENOMIC DNA]</scope>
    <source>
        <strain evidence="7 8">AOL15</strain>
    </source>
</reference>
<name>K2Q1J0_9HYPH</name>
<dbReference type="SUPFAM" id="SSF88946">
    <property type="entry name" value="Sigma2 domain of RNA polymerase sigma factors"/>
    <property type="match status" value="1"/>
</dbReference>
<evidence type="ECO:0000259" key="5">
    <source>
        <dbReference type="Pfam" id="PF04542"/>
    </source>
</evidence>
<comment type="caution">
    <text evidence="7">The sequence shown here is derived from an EMBL/GenBank/DDBJ whole genome shotgun (WGS) entry which is preliminary data.</text>
</comment>
<dbReference type="PATRIC" id="fig|1156935.5.peg.2437"/>
<dbReference type="InterPro" id="IPR036388">
    <property type="entry name" value="WH-like_DNA-bd_sf"/>
</dbReference>
<dbReference type="Gene3D" id="1.10.1740.10">
    <property type="match status" value="1"/>
</dbReference>
<dbReference type="STRING" id="1156935.QWE_12063"/>
<dbReference type="InterPro" id="IPR013324">
    <property type="entry name" value="RNA_pol_sigma_r3/r4-like"/>
</dbReference>
<evidence type="ECO:0000256" key="3">
    <source>
        <dbReference type="ARBA" id="ARBA00023082"/>
    </source>
</evidence>
<comment type="similarity">
    <text evidence="1">Belongs to the sigma-70 factor family. ECF subfamily.</text>
</comment>
<dbReference type="GO" id="GO:0006352">
    <property type="term" value="P:DNA-templated transcription initiation"/>
    <property type="evidence" value="ECO:0007669"/>
    <property type="project" value="InterPro"/>
</dbReference>
<dbReference type="GO" id="GO:0003677">
    <property type="term" value="F:DNA binding"/>
    <property type="evidence" value="ECO:0007669"/>
    <property type="project" value="InterPro"/>
</dbReference>
<dbReference type="GO" id="GO:0016987">
    <property type="term" value="F:sigma factor activity"/>
    <property type="evidence" value="ECO:0007669"/>
    <property type="project" value="UniProtKB-KW"/>
</dbReference>
<keyword evidence="3" id="KW-0731">Sigma factor</keyword>
<evidence type="ECO:0000256" key="2">
    <source>
        <dbReference type="ARBA" id="ARBA00023015"/>
    </source>
</evidence>
<dbReference type="SUPFAM" id="SSF88659">
    <property type="entry name" value="Sigma3 and sigma4 domains of RNA polymerase sigma factors"/>
    <property type="match status" value="1"/>
</dbReference>
<keyword evidence="2" id="KW-0805">Transcription regulation</keyword>
<dbReference type="InterPro" id="IPR014284">
    <property type="entry name" value="RNA_pol_sigma-70_dom"/>
</dbReference>
<protein>
    <submittedName>
        <fullName evidence="7">RNA polymerase sigma factor</fullName>
    </submittedName>
</protein>
<dbReference type="PANTHER" id="PTHR43133">
    <property type="entry name" value="RNA POLYMERASE ECF-TYPE SIGMA FACTO"/>
    <property type="match status" value="1"/>
</dbReference>
<dbReference type="Gene3D" id="1.10.10.10">
    <property type="entry name" value="Winged helix-like DNA-binding domain superfamily/Winged helix DNA-binding domain"/>
    <property type="match status" value="1"/>
</dbReference>
<evidence type="ECO:0000313" key="8">
    <source>
        <dbReference type="Proteomes" id="UP000007123"/>
    </source>
</evidence>
<dbReference type="Pfam" id="PF04542">
    <property type="entry name" value="Sigma70_r2"/>
    <property type="match status" value="1"/>
</dbReference>
<dbReference type="PANTHER" id="PTHR43133:SF62">
    <property type="entry name" value="RNA POLYMERASE SIGMA FACTOR SIGZ"/>
    <property type="match status" value="1"/>
</dbReference>
<dbReference type="InterPro" id="IPR039425">
    <property type="entry name" value="RNA_pol_sigma-70-like"/>
</dbReference>
<sequence>MENFSRLHGGDTGLVPPDLKTRGRCRLDAGVRSFFFCIQKPSSRVSEKKEKVMDVAMMSDSSSTGASGAGCQIKRVSYFPRRFLEGSWMENEQDKLGAALKACAAGDRKGLALIYESEAPRMVTVAERILRRHDLAEEIVQEAFLQIWNKAWQYDPSRGSARGWIFAIVRSRSLNALRDGGREDLTETDSLERLQDEGADALYHDLFDQLDTASRLRACLGRLDGLRRKTVMMAYVSGYSHGEIAGRLKLPLGTAKAWIRRSLVALRECMA</sequence>
<dbReference type="Proteomes" id="UP000007123">
    <property type="component" value="Unassembled WGS sequence"/>
</dbReference>
<organism evidence="7 8">
    <name type="scientific">Agrobacterium albertimagni AOL15</name>
    <dbReference type="NCBI Taxonomy" id="1156935"/>
    <lineage>
        <taxon>Bacteria</taxon>
        <taxon>Pseudomonadati</taxon>
        <taxon>Pseudomonadota</taxon>
        <taxon>Alphaproteobacteria</taxon>
        <taxon>Hyphomicrobiales</taxon>
        <taxon>Rhizobiaceae</taxon>
        <taxon>Rhizobium/Agrobacterium group</taxon>
        <taxon>Agrobacterium</taxon>
    </lineage>
</organism>
<feature type="domain" description="RNA polymerase sigma factor 70 region 4 type 2" evidence="6">
    <location>
        <begin position="215"/>
        <end position="266"/>
    </location>
</feature>
<dbReference type="NCBIfam" id="TIGR02937">
    <property type="entry name" value="sigma70-ECF"/>
    <property type="match status" value="1"/>
</dbReference>
<dbReference type="InterPro" id="IPR013249">
    <property type="entry name" value="RNA_pol_sigma70_r4_t2"/>
</dbReference>
<feature type="domain" description="RNA polymerase sigma-70 region 2" evidence="5">
    <location>
        <begin position="114"/>
        <end position="182"/>
    </location>
</feature>
<gene>
    <name evidence="7" type="ORF">QWE_12063</name>
</gene>
<keyword evidence="4" id="KW-0804">Transcription</keyword>
<dbReference type="EMBL" id="ALJF01000010">
    <property type="protein sequence ID" value="EKF58985.1"/>
    <property type="molecule type" value="Genomic_DNA"/>
</dbReference>
<dbReference type="InterPro" id="IPR013325">
    <property type="entry name" value="RNA_pol_sigma_r2"/>
</dbReference>
<evidence type="ECO:0000256" key="1">
    <source>
        <dbReference type="ARBA" id="ARBA00010641"/>
    </source>
</evidence>
<dbReference type="InterPro" id="IPR007627">
    <property type="entry name" value="RNA_pol_sigma70_r2"/>
</dbReference>